<dbReference type="InterPro" id="IPR013332">
    <property type="entry name" value="KPR_N"/>
</dbReference>
<evidence type="ECO:0000313" key="3">
    <source>
        <dbReference type="Proteomes" id="UP001500339"/>
    </source>
</evidence>
<dbReference type="RefSeq" id="WP_343768201.1">
    <property type="nucleotide sequence ID" value="NZ_BAAACF010000001.1"/>
</dbReference>
<gene>
    <name evidence="2" type="ORF">GCM10008905_14080</name>
</gene>
<dbReference type="Pfam" id="PF02558">
    <property type="entry name" value="ApbA"/>
    <property type="match status" value="1"/>
</dbReference>
<evidence type="ECO:0000313" key="2">
    <source>
        <dbReference type="EMBL" id="GAA0722508.1"/>
    </source>
</evidence>
<comment type="caution">
    <text evidence="2">The sequence shown here is derived from an EMBL/GenBank/DDBJ whole genome shotgun (WGS) entry which is preliminary data.</text>
</comment>
<feature type="domain" description="Ketopantoate reductase N-terminal" evidence="1">
    <location>
        <begin position="8"/>
        <end position="133"/>
    </location>
</feature>
<proteinExistence type="predicted"/>
<evidence type="ECO:0000259" key="1">
    <source>
        <dbReference type="Pfam" id="PF02558"/>
    </source>
</evidence>
<organism evidence="2 3">
    <name type="scientific">Clostridium malenominatum</name>
    <dbReference type="NCBI Taxonomy" id="1539"/>
    <lineage>
        <taxon>Bacteria</taxon>
        <taxon>Bacillati</taxon>
        <taxon>Bacillota</taxon>
        <taxon>Clostridia</taxon>
        <taxon>Eubacteriales</taxon>
        <taxon>Clostridiaceae</taxon>
        <taxon>Clostridium</taxon>
    </lineage>
</organism>
<name>A0ABP3U1F3_9CLOT</name>
<dbReference type="Proteomes" id="UP001500339">
    <property type="component" value="Unassembled WGS sequence"/>
</dbReference>
<keyword evidence="3" id="KW-1185">Reference proteome</keyword>
<accession>A0ABP3U1F3</accession>
<dbReference type="Gene3D" id="3.40.50.720">
    <property type="entry name" value="NAD(P)-binding Rossmann-like Domain"/>
    <property type="match status" value="1"/>
</dbReference>
<protein>
    <recommendedName>
        <fullName evidence="1">Ketopantoate reductase N-terminal domain-containing protein</fullName>
    </recommendedName>
</protein>
<dbReference type="SUPFAM" id="SSF51735">
    <property type="entry name" value="NAD(P)-binding Rossmann-fold domains"/>
    <property type="match status" value="1"/>
</dbReference>
<dbReference type="EMBL" id="BAAACF010000001">
    <property type="protein sequence ID" value="GAA0722508.1"/>
    <property type="molecule type" value="Genomic_DNA"/>
</dbReference>
<reference evidence="3" key="1">
    <citation type="journal article" date="2019" name="Int. J. Syst. Evol. Microbiol.">
        <title>The Global Catalogue of Microorganisms (GCM) 10K type strain sequencing project: providing services to taxonomists for standard genome sequencing and annotation.</title>
        <authorList>
            <consortium name="The Broad Institute Genomics Platform"/>
            <consortium name="The Broad Institute Genome Sequencing Center for Infectious Disease"/>
            <person name="Wu L."/>
            <person name="Ma J."/>
        </authorList>
    </citation>
    <scope>NUCLEOTIDE SEQUENCE [LARGE SCALE GENOMIC DNA]</scope>
    <source>
        <strain evidence="3">JCM 1405</strain>
    </source>
</reference>
<dbReference type="InterPro" id="IPR036291">
    <property type="entry name" value="NAD(P)-bd_dom_sf"/>
</dbReference>
<sequence length="314" mass="35560">MKPSDKKILIIGAGVIGSIYAVNLSNAGYSVTMLARSRRLTELEEKGLTFYNNKTQSLDRTHVEIINKLYDNDIYDYVFVTVRYEQIEDTLLGIKNNCSLNVVTMVNNPFGYDKWGEIVGKEKIIPAFPGAGGKIENGVLYYKLTSRIIQPTTFGELSGEKSTRITELYKILKSAGFPVSICNNMDSWQKSHLAMVIPMANAIYFDGGNNYSTAKNLQAIRNMSLSLKENFNFLKSVGVIITPTKLSIFRVCPTCFLSFLLKFIYKTKFAETLISNHANNAKYEMELLSNDFEELAKEKCISLKYLYPRVHEFT</sequence>